<evidence type="ECO:0000259" key="13">
    <source>
        <dbReference type="PROSITE" id="PS51192"/>
    </source>
</evidence>
<keyword evidence="4" id="KW-0547">Nucleotide-binding</keyword>
<evidence type="ECO:0000256" key="4">
    <source>
        <dbReference type="ARBA" id="ARBA00022741"/>
    </source>
</evidence>
<dbReference type="Gene3D" id="3.40.50.10810">
    <property type="entry name" value="Tandem AAA-ATPase domain"/>
    <property type="match status" value="1"/>
</dbReference>
<dbReference type="InterPro" id="IPR027417">
    <property type="entry name" value="P-loop_NTPase"/>
</dbReference>
<keyword evidence="5" id="KW-0378">Hydrolase</keyword>
<keyword evidence="7" id="KW-0067">ATP-binding</keyword>
<dbReference type="InterPro" id="IPR016024">
    <property type="entry name" value="ARM-type_fold"/>
</dbReference>
<dbReference type="PANTHER" id="PTHR36498:SF1">
    <property type="entry name" value="TATA-BINDING PROTEIN-ASSOCIATED FACTOR 172"/>
    <property type="match status" value="1"/>
</dbReference>
<feature type="region of interest" description="Disordered" evidence="12">
    <location>
        <begin position="2133"/>
        <end position="2183"/>
    </location>
</feature>
<feature type="domain" description="Helicase C-terminal" evidence="14">
    <location>
        <begin position="1954"/>
        <end position="2113"/>
    </location>
</feature>
<evidence type="ECO:0000256" key="2">
    <source>
        <dbReference type="ARBA" id="ARBA00007025"/>
    </source>
</evidence>
<evidence type="ECO:0000256" key="7">
    <source>
        <dbReference type="ARBA" id="ARBA00022840"/>
    </source>
</evidence>
<dbReference type="InterPro" id="IPR011989">
    <property type="entry name" value="ARM-like"/>
</dbReference>
<evidence type="ECO:0000256" key="12">
    <source>
        <dbReference type="SAM" id="MobiDB-lite"/>
    </source>
</evidence>
<feature type="compositionally biased region" description="Polar residues" evidence="12">
    <location>
        <begin position="671"/>
        <end position="687"/>
    </location>
</feature>
<dbReference type="InterPro" id="IPR044078">
    <property type="entry name" value="Mot1_ATP-bd"/>
</dbReference>
<dbReference type="CDD" id="cd17999">
    <property type="entry name" value="DEXHc_Mot1"/>
    <property type="match status" value="1"/>
</dbReference>
<feature type="compositionally biased region" description="Polar residues" evidence="12">
    <location>
        <begin position="2133"/>
        <end position="2152"/>
    </location>
</feature>
<dbReference type="SMART" id="SM00490">
    <property type="entry name" value="HELICc"/>
    <property type="match status" value="1"/>
</dbReference>
<keyword evidence="3" id="KW-0677">Repeat</keyword>
<feature type="domain" description="Helicase ATP-binding" evidence="13">
    <location>
        <begin position="1600"/>
        <end position="1773"/>
    </location>
</feature>
<dbReference type="GO" id="GO:0003677">
    <property type="term" value="F:DNA binding"/>
    <property type="evidence" value="ECO:0007669"/>
    <property type="project" value="UniProtKB-KW"/>
</dbReference>
<accession>A0A9Q3CTG9</accession>
<organism evidence="15 16">
    <name type="scientific">Austropuccinia psidii MF-1</name>
    <dbReference type="NCBI Taxonomy" id="1389203"/>
    <lineage>
        <taxon>Eukaryota</taxon>
        <taxon>Fungi</taxon>
        <taxon>Dikarya</taxon>
        <taxon>Basidiomycota</taxon>
        <taxon>Pucciniomycotina</taxon>
        <taxon>Pucciniomycetes</taxon>
        <taxon>Pucciniales</taxon>
        <taxon>Sphaerophragmiaceae</taxon>
        <taxon>Austropuccinia</taxon>
    </lineage>
</organism>
<keyword evidence="8" id="KW-0238">DNA-binding</keyword>
<feature type="compositionally biased region" description="Polar residues" evidence="12">
    <location>
        <begin position="416"/>
        <end position="427"/>
    </location>
</feature>
<feature type="compositionally biased region" description="Acidic residues" evidence="12">
    <location>
        <begin position="2161"/>
        <end position="2173"/>
    </location>
</feature>
<dbReference type="GO" id="GO:0005634">
    <property type="term" value="C:nucleus"/>
    <property type="evidence" value="ECO:0007669"/>
    <property type="project" value="UniProtKB-SubCell"/>
</dbReference>
<evidence type="ECO:0000256" key="10">
    <source>
        <dbReference type="ARBA" id="ARBA00073046"/>
    </source>
</evidence>
<gene>
    <name evidence="15" type="ORF">O181_027941</name>
</gene>
<dbReference type="Gene3D" id="1.20.120.850">
    <property type="entry name" value="SWI2/SNF2 ATPases, N-terminal domain"/>
    <property type="match status" value="1"/>
</dbReference>
<dbReference type="EMBL" id="AVOT02009499">
    <property type="protein sequence ID" value="MBW0488226.1"/>
    <property type="molecule type" value="Genomic_DNA"/>
</dbReference>
<feature type="compositionally biased region" description="Polar residues" evidence="12">
    <location>
        <begin position="377"/>
        <end position="409"/>
    </location>
</feature>
<evidence type="ECO:0000313" key="15">
    <source>
        <dbReference type="EMBL" id="MBW0488226.1"/>
    </source>
</evidence>
<dbReference type="FunFam" id="3.40.50.10810:FF:000009">
    <property type="entry name" value="B-TFIID TATA-box-binding protein-associated factor 1"/>
    <property type="match status" value="1"/>
</dbReference>
<dbReference type="InterPro" id="IPR014001">
    <property type="entry name" value="Helicase_ATP-bd"/>
</dbReference>
<keyword evidence="16" id="KW-1185">Reference proteome</keyword>
<evidence type="ECO:0000256" key="3">
    <source>
        <dbReference type="ARBA" id="ARBA00022737"/>
    </source>
</evidence>
<dbReference type="GO" id="GO:0016887">
    <property type="term" value="F:ATP hydrolysis activity"/>
    <property type="evidence" value="ECO:0007669"/>
    <property type="project" value="InterPro"/>
</dbReference>
<evidence type="ECO:0000256" key="1">
    <source>
        <dbReference type="ARBA" id="ARBA00004123"/>
    </source>
</evidence>
<dbReference type="GO" id="GO:0017025">
    <property type="term" value="F:TBP-class protein binding"/>
    <property type="evidence" value="ECO:0007669"/>
    <property type="project" value="InterPro"/>
</dbReference>
<keyword evidence="9" id="KW-0539">Nucleus</keyword>
<dbReference type="SUPFAM" id="SSF48371">
    <property type="entry name" value="ARM repeat"/>
    <property type="match status" value="1"/>
</dbReference>
<feature type="compositionally biased region" description="Polar residues" evidence="12">
    <location>
        <begin position="123"/>
        <end position="140"/>
    </location>
</feature>
<dbReference type="PROSITE" id="PS51194">
    <property type="entry name" value="HELICASE_CTER"/>
    <property type="match status" value="1"/>
</dbReference>
<evidence type="ECO:0000256" key="9">
    <source>
        <dbReference type="ARBA" id="ARBA00023242"/>
    </source>
</evidence>
<dbReference type="Pfam" id="PF00176">
    <property type="entry name" value="SNF2-rel_dom"/>
    <property type="match status" value="1"/>
</dbReference>
<feature type="region of interest" description="Disordered" evidence="12">
    <location>
        <begin position="668"/>
        <end position="689"/>
    </location>
</feature>
<comment type="caution">
    <text evidence="15">The sequence shown here is derived from an EMBL/GenBank/DDBJ whole genome shotgun (WGS) entry which is preliminary data.</text>
</comment>
<dbReference type="OrthoDB" id="10252227at2759"/>
<dbReference type="GO" id="GO:0005524">
    <property type="term" value="F:ATP binding"/>
    <property type="evidence" value="ECO:0007669"/>
    <property type="project" value="UniProtKB-KW"/>
</dbReference>
<name>A0A9Q3CTG9_9BASI</name>
<evidence type="ECO:0000256" key="5">
    <source>
        <dbReference type="ARBA" id="ARBA00022801"/>
    </source>
</evidence>
<dbReference type="InterPro" id="IPR049730">
    <property type="entry name" value="SNF2/RAD54-like_C"/>
</dbReference>
<dbReference type="InterPro" id="IPR022707">
    <property type="entry name" value="Mot1_central_dom"/>
</dbReference>
<dbReference type="InterPro" id="IPR001650">
    <property type="entry name" value="Helicase_C-like"/>
</dbReference>
<reference evidence="15" key="1">
    <citation type="submission" date="2021-03" db="EMBL/GenBank/DDBJ databases">
        <title>Draft genome sequence of rust myrtle Austropuccinia psidii MF-1, a brazilian biotype.</title>
        <authorList>
            <person name="Quecine M.C."/>
            <person name="Pachon D.M.R."/>
            <person name="Bonatelli M.L."/>
            <person name="Correr F.H."/>
            <person name="Franceschini L.M."/>
            <person name="Leite T.F."/>
            <person name="Margarido G.R.A."/>
            <person name="Almeida C.A."/>
            <person name="Ferrarezi J.A."/>
            <person name="Labate C.A."/>
        </authorList>
    </citation>
    <scope>NUCLEOTIDE SEQUENCE</scope>
    <source>
        <strain evidence="15">MF-1</strain>
    </source>
</reference>
<feature type="compositionally biased region" description="Pro residues" evidence="12">
    <location>
        <begin position="300"/>
        <end position="311"/>
    </location>
</feature>
<evidence type="ECO:0000256" key="8">
    <source>
        <dbReference type="ARBA" id="ARBA00023125"/>
    </source>
</evidence>
<dbReference type="PROSITE" id="PS51192">
    <property type="entry name" value="HELICASE_ATP_BIND_1"/>
    <property type="match status" value="1"/>
</dbReference>
<evidence type="ECO:0000256" key="6">
    <source>
        <dbReference type="ARBA" id="ARBA00022806"/>
    </source>
</evidence>
<feature type="compositionally biased region" description="Polar residues" evidence="12">
    <location>
        <begin position="444"/>
        <end position="462"/>
    </location>
</feature>
<dbReference type="Gene3D" id="1.25.10.10">
    <property type="entry name" value="Leucine-rich Repeat Variant"/>
    <property type="match status" value="3"/>
</dbReference>
<dbReference type="FunFam" id="3.40.50.300:FF:000428">
    <property type="entry name" value="TATA-binding protein-associated factor 172"/>
    <property type="match status" value="1"/>
</dbReference>
<dbReference type="Gene3D" id="3.40.50.300">
    <property type="entry name" value="P-loop containing nucleotide triphosphate hydrolases"/>
    <property type="match status" value="1"/>
</dbReference>
<dbReference type="SUPFAM" id="SSF52540">
    <property type="entry name" value="P-loop containing nucleoside triphosphate hydrolases"/>
    <property type="match status" value="2"/>
</dbReference>
<dbReference type="InterPro" id="IPR000330">
    <property type="entry name" value="SNF2_N"/>
</dbReference>
<evidence type="ECO:0000313" key="16">
    <source>
        <dbReference type="Proteomes" id="UP000765509"/>
    </source>
</evidence>
<sequence>MTTRLDRLLLLLDTGSTPSIRLTAARQLGQIAAQTIQHSSISSLSSNSNQNTSISNLSLYQSEWRGIDGEWKEIINLLGRILPYLRSKSWETRQAAGEAVDGITKTIGIWDPTLSETQEDDQINSSHDIKPTTSHQSSPQRGGLLFKNFDFDSVLREGTILLSSAGKEFDYRSIHHRSNESLNAAKRDVASKLGLGIGSFGFDLDSVGMDVNKELEDSAQSTSNFQSDPQNQLHPIPMNLDQPSILIRSSKCDTPLSQSATLPLTGSGGSSHVNVPAHSAYSTHVHVDDDPTHSVKSTPTMPPLSLPPRAPIPEADLDGLSARERNALKRKRKAANKAASLPAPISSAHPGIDISNSTHNPLAESAPTPSKFRILEQASSTSNSSGNRVAVPVSSSLGHPIPSQTNLLTDQEHTSDLSPTTPTSKSNPFIIDPGAKAQARKSLTADTGSPNGETACSGTSHPNNNSLLYAEGQWPFTSFVEILMIDLFSSQWEFRHGAALGLIPIIKNQGFGAGKSIGASRFQNLEQHLKWMEDLGLRLVCLLSLDRFGDYVGDQVVAPVREIGAQGISLVGRWLDQNGLHQLLRTLHQMVEQKNASSNGQRSYAWQVRHAGLMAMKYLVAVKSEMLRADVEKAEVFSDTVDIQSVVSTDVKTHISSKVEFEINHSAKPDLSSNIKPNNHNSTQSEPSIKLESDIRTSMEPNISLQTEVNRHDFVKPEVSVKLEPDIHDLNKSNLSHKPEHDTYNSNQQFLHDHQASASVSGNLLEHPINLLSVIVTSALIGLKDDDDDVRAAASGALLPVTELLVKYLPSRLNELLQVLWDALGNAKDDLSSSVGNIMDLLANLIAYPVVLTRLSRSLGGHTLPQLIPRLFPFFRHTISTVRLSVVKAISVFLHMPDLSVRSWVDESVLRLTFQNLLVEIRADIRAISHEVWNAAISGLLDESQSHEPLTSIIQPHISGWLELVSTPRTQKLNASLFFMATRTSKSTTLQDPGLTYNVDKFIMSQDLTLVSLAEIIRGRLAASKALGYLMAKLTHFNQLELFTSHLASLIDSTFAMPKMIAAVVIKDWAQEYRQLSSVDQLTTNLGQIIAIQPLSQKLRTSPLFSGPSTMYSELEHLLITIRKDIEGLLASFVSLGKVPPEKIPKLPISSFGIEHAAQIINHDYHSLIPLVARGNKKAAMASLEDRQQKLAALVIMFERDKVVFDTRLDAAVATAVVALREIPGKISPLIKGLTQSIKNETLIDLQTYSANALASFIDICVSPNSPVKNDPTDKIIGNLATYLCQDESQTPTFAKEKSNKRGILSAQDGGISLLSKTNHFDGESNSDQANEDAAFQAKLLRRGAELTLSALASRFGENLIDRIPKLWHCMSEPLVTLFQTDDVQNADSKIGNQVAEPKLAQDLLDCLTVLPAVASSLPISSHSRLVTLFGPLCHAIKSKFAVVRYSVVRCFAELCNFLPEQGLLEFITHVLPLVGDPLNLAHRQGAIEMLSKLVDVLDTKILAYIIFLVVPVLGRMSDPDDDVRHVATNTFACLIKLMPLEAGVPDPPGFSREMLEKRQSERQFLSQLLGSSKIEEYNIPIKIKADLRKYQRDGISWLAFLAKYQLHGILCDDMGLGKTLQSICILASKHHERAESHRINQSPDTVHLPSLVVCPPTLTGHWAHEILTYTTKLKPLLYVGGPQERAALVRKIRKYDVIILSYDIVRNDIERLSKISWNYCILDEGHIIKNAKSKLCKAVKLLKANHRLILSGTPIQNNALELWSLFDFLMPGFLGTEKYFNERFGRPINASRDAKSSSKEQEAGALALEALHKQVLPFLLRRLKEDVLEDLPPKIIQDYYCELSPIQKQLYEDFAKSQAKTEVEGVVKKSTQNHSEGHSSQHVFQALQYLKKLVNHPALVLRPEVPRHQAILSKLGPKGLRDLTHAPKLLALRQILRDCGIGLTTSTHLSDANAEEVVSSSTSGATVPQHRVLIFCQMKQMLDIVENDLFKQQMPYVTYMRMDGSTDASKRHGVVQRFNSDPSIDCLLLTTHVGGLGLNLTSADTVIFVEHDWNPMRDLQAMDRAHRLGQKKVVNVYRLITRATLEEKIMGLQRFKLNIATSIVNQQNSNLGSLDTEQILDLFNLSAANDATSAKQGTGSDSSAVNGSSKTGMKKNVLDGLEDLPPESEYESLDPAKFLSSL</sequence>
<dbReference type="InterPro" id="IPR044972">
    <property type="entry name" value="Mot1"/>
</dbReference>
<proteinExistence type="inferred from homology"/>
<feature type="region of interest" description="Disordered" evidence="12">
    <location>
        <begin position="117"/>
        <end position="141"/>
    </location>
</feature>
<dbReference type="CDD" id="cd18793">
    <property type="entry name" value="SF2_C_SNF"/>
    <property type="match status" value="1"/>
</dbReference>
<dbReference type="InterPro" id="IPR038718">
    <property type="entry name" value="SNF2-like_sf"/>
</dbReference>
<comment type="subcellular location">
    <subcellularLocation>
        <location evidence="1">Nucleus</location>
    </subcellularLocation>
</comment>
<dbReference type="SMART" id="SM00487">
    <property type="entry name" value="DEXDc"/>
    <property type="match status" value="1"/>
</dbReference>
<dbReference type="Pfam" id="PF00271">
    <property type="entry name" value="Helicase_C"/>
    <property type="match status" value="1"/>
</dbReference>
<evidence type="ECO:0000259" key="14">
    <source>
        <dbReference type="PROSITE" id="PS51194"/>
    </source>
</evidence>
<feature type="region of interest" description="Disordered" evidence="12">
    <location>
        <begin position="256"/>
        <end position="462"/>
    </location>
</feature>
<evidence type="ECO:0000256" key="11">
    <source>
        <dbReference type="ARBA" id="ARBA00081329"/>
    </source>
</evidence>
<dbReference type="GO" id="GO:0004386">
    <property type="term" value="F:helicase activity"/>
    <property type="evidence" value="ECO:0007669"/>
    <property type="project" value="UniProtKB-KW"/>
</dbReference>
<dbReference type="PANTHER" id="PTHR36498">
    <property type="entry name" value="TATA-BINDING PROTEIN-ASSOCIATED FACTOR 172"/>
    <property type="match status" value="1"/>
</dbReference>
<protein>
    <recommendedName>
        <fullName evidence="10">TATA-binding protein-associated factor mot1</fullName>
    </recommendedName>
    <alternativeName>
        <fullName evidence="11">Modifier of transcription 1</fullName>
    </alternativeName>
</protein>
<comment type="similarity">
    <text evidence="2">Belongs to the SNF2/RAD54 helicase family.</text>
</comment>
<dbReference type="Pfam" id="PF12054">
    <property type="entry name" value="DUF3535"/>
    <property type="match status" value="1"/>
</dbReference>
<keyword evidence="6" id="KW-0347">Helicase</keyword>
<dbReference type="Proteomes" id="UP000765509">
    <property type="component" value="Unassembled WGS sequence"/>
</dbReference>